<keyword evidence="5" id="KW-1185">Reference proteome</keyword>
<keyword evidence="2" id="KW-1133">Transmembrane helix</keyword>
<keyword evidence="2" id="KW-0472">Membrane</keyword>
<dbReference type="Pfam" id="PF13559">
    <property type="entry name" value="DUF4129"/>
    <property type="match status" value="1"/>
</dbReference>
<dbReference type="Proteomes" id="UP001476583">
    <property type="component" value="Chromosome"/>
</dbReference>
<gene>
    <name evidence="4" type="ORF">WG219_16585</name>
</gene>
<dbReference type="EMBL" id="CP148074">
    <property type="protein sequence ID" value="WXL24912.1"/>
    <property type="molecule type" value="Genomic_DNA"/>
</dbReference>
<evidence type="ECO:0000259" key="3">
    <source>
        <dbReference type="Pfam" id="PF13559"/>
    </source>
</evidence>
<organism evidence="4 5">
    <name type="scientific">Ectopseudomonas mendocina</name>
    <name type="common">Pseudomonas mendocina</name>
    <dbReference type="NCBI Taxonomy" id="300"/>
    <lineage>
        <taxon>Bacteria</taxon>
        <taxon>Pseudomonadati</taxon>
        <taxon>Pseudomonadota</taxon>
        <taxon>Gammaproteobacteria</taxon>
        <taxon>Pseudomonadales</taxon>
        <taxon>Pseudomonadaceae</taxon>
        <taxon>Ectopseudomonas</taxon>
    </lineage>
</organism>
<reference evidence="4 5" key="1">
    <citation type="submission" date="2024-03" db="EMBL/GenBank/DDBJ databases">
        <title>Complete genome of BD2.</title>
        <authorList>
            <person name="Cao G."/>
        </authorList>
    </citation>
    <scope>NUCLEOTIDE SEQUENCE [LARGE SCALE GENOMIC DNA]</scope>
    <source>
        <strain evidence="4 5">BD2</strain>
    </source>
</reference>
<feature type="transmembrane region" description="Helical" evidence="2">
    <location>
        <begin position="205"/>
        <end position="228"/>
    </location>
</feature>
<evidence type="ECO:0000313" key="5">
    <source>
        <dbReference type="Proteomes" id="UP001476583"/>
    </source>
</evidence>
<feature type="transmembrane region" description="Helical" evidence="2">
    <location>
        <begin position="151"/>
        <end position="175"/>
    </location>
</feature>
<evidence type="ECO:0000313" key="4">
    <source>
        <dbReference type="EMBL" id="WXL24912.1"/>
    </source>
</evidence>
<name>A0ABZ2RF02_ECTME</name>
<sequence>MRPSDASVVIRPRNTWEAIDLGVLLARKHAGLLMLSWALVTLPLFALLCLLFWDYPTVAVLLFWWLKPAYERLPLFILSNALFGAIPTLRQAIKALPGLLRPQLLASLTLHRFSLTRSFDLPVMQLEGLAGDERKRRLVILQQRNTRPASWLTIIGVHLESALWIGGISLFYMLMPGQMETNWQWAQLIDSGAQEWLWLEHLSNFVYALGLVIWGPVYVACGFTLYLNRRTELEAWDIELVFRQLAQRLRGVAAALLLSCCMLFQLSPDSALATENSAAEAETSCPVPDQDPNGPLSDRLLNQPLTSQAAQDSVNNLLTNPPFQHREQVTRWRLGDEQSSGGDDEQGTLSELLKGFFELMKFWQHINAVAELFEALLWALMFGLIGWLIWRYREWLATFTGRLGLPQKQPVQAPQQLFGLDLAPQNLPEDIAAEAERLWDEQPRAALSLLYRGLLSRLVHEYRLPLEPSHTESEVLHLVERIGQDQLGQFSQSLTGHWQNLAYGHRLPPAELKHDLCTAWRQLFKQEVQA</sequence>
<dbReference type="InterPro" id="IPR025403">
    <property type="entry name" value="TgpA-like_C"/>
</dbReference>
<evidence type="ECO:0000256" key="2">
    <source>
        <dbReference type="SAM" id="Phobius"/>
    </source>
</evidence>
<proteinExistence type="predicted"/>
<feature type="transmembrane region" description="Helical" evidence="2">
    <location>
        <begin position="368"/>
        <end position="390"/>
    </location>
</feature>
<feature type="transmembrane region" description="Helical" evidence="2">
    <location>
        <begin position="32"/>
        <end position="53"/>
    </location>
</feature>
<feature type="region of interest" description="Disordered" evidence="1">
    <location>
        <begin position="275"/>
        <end position="298"/>
    </location>
</feature>
<feature type="domain" description="Protein-glutamine gamma-glutamyltransferase-like C-terminal" evidence="3">
    <location>
        <begin position="450"/>
        <end position="521"/>
    </location>
</feature>
<protein>
    <submittedName>
        <fullName evidence="4">DUF4129 domain-containing protein</fullName>
    </submittedName>
</protein>
<feature type="compositionally biased region" description="Low complexity" evidence="1">
    <location>
        <begin position="275"/>
        <end position="284"/>
    </location>
</feature>
<evidence type="ECO:0000256" key="1">
    <source>
        <dbReference type="SAM" id="MobiDB-lite"/>
    </source>
</evidence>
<keyword evidence="2" id="KW-0812">Transmembrane</keyword>
<accession>A0ABZ2RF02</accession>